<protein>
    <submittedName>
        <fullName evidence="2">Mannose-1-phosphate guanylyltransferase</fullName>
    </submittedName>
</protein>
<name>A0ABQ8URW0_9EUKA</name>
<dbReference type="EMBL" id="JAPMOS010000013">
    <property type="protein sequence ID" value="KAJ4460457.1"/>
    <property type="molecule type" value="Genomic_DNA"/>
</dbReference>
<dbReference type="InterPro" id="IPR005835">
    <property type="entry name" value="NTP_transferase_dom"/>
</dbReference>
<proteinExistence type="predicted"/>
<evidence type="ECO:0000313" key="3">
    <source>
        <dbReference type="Proteomes" id="UP001141327"/>
    </source>
</evidence>
<dbReference type="SUPFAM" id="SSF53448">
    <property type="entry name" value="Nucleotide-diphospho-sugar transferases"/>
    <property type="match status" value="1"/>
</dbReference>
<reference evidence="2" key="1">
    <citation type="journal article" date="2022" name="bioRxiv">
        <title>Genomics of Preaxostyla Flagellates Illuminates Evolutionary Transitions and the Path Towards Mitochondrial Loss.</title>
        <authorList>
            <person name="Novak L.V.F."/>
            <person name="Treitli S.C."/>
            <person name="Pyrih J."/>
            <person name="Halakuc P."/>
            <person name="Pipaliya S.V."/>
            <person name="Vacek V."/>
            <person name="Brzon O."/>
            <person name="Soukal P."/>
            <person name="Eme L."/>
            <person name="Dacks J.B."/>
            <person name="Karnkowska A."/>
            <person name="Elias M."/>
            <person name="Hampl V."/>
        </authorList>
    </citation>
    <scope>NUCLEOTIDE SEQUENCE</scope>
    <source>
        <strain evidence="2">RCP-MX</strain>
    </source>
</reference>
<evidence type="ECO:0000259" key="1">
    <source>
        <dbReference type="Pfam" id="PF00483"/>
    </source>
</evidence>
<comment type="caution">
    <text evidence="2">The sequence shown here is derived from an EMBL/GenBank/DDBJ whole genome shotgun (WGS) entry which is preliminary data.</text>
</comment>
<keyword evidence="2" id="KW-0548">Nucleotidyltransferase</keyword>
<dbReference type="PANTHER" id="PTHR46390:SF1">
    <property type="entry name" value="MANNOSE-1-PHOSPHATE GUANYLYLTRANSFERASE"/>
    <property type="match status" value="1"/>
</dbReference>
<keyword evidence="2" id="KW-0808">Transferase</keyword>
<gene>
    <name evidence="2" type="ORF">PAPYR_3504</name>
</gene>
<evidence type="ECO:0000313" key="2">
    <source>
        <dbReference type="EMBL" id="KAJ4460457.1"/>
    </source>
</evidence>
<dbReference type="Proteomes" id="UP001141327">
    <property type="component" value="Unassembled WGS sequence"/>
</dbReference>
<accession>A0ABQ8URW0</accession>
<dbReference type="PANTHER" id="PTHR46390">
    <property type="entry name" value="MANNOSE-1-PHOSPHATE GUANYLYLTRANSFERASE"/>
    <property type="match status" value="1"/>
</dbReference>
<organism evidence="2 3">
    <name type="scientific">Paratrimastix pyriformis</name>
    <dbReference type="NCBI Taxonomy" id="342808"/>
    <lineage>
        <taxon>Eukaryota</taxon>
        <taxon>Metamonada</taxon>
        <taxon>Preaxostyla</taxon>
        <taxon>Paratrimastigidae</taxon>
        <taxon>Paratrimastix</taxon>
    </lineage>
</organism>
<keyword evidence="3" id="KW-1185">Reference proteome</keyword>
<dbReference type="GO" id="GO:0016779">
    <property type="term" value="F:nucleotidyltransferase activity"/>
    <property type="evidence" value="ECO:0007669"/>
    <property type="project" value="UniProtKB-KW"/>
</dbReference>
<dbReference type="InterPro" id="IPR029044">
    <property type="entry name" value="Nucleotide-diphossugar_trans"/>
</dbReference>
<dbReference type="Gene3D" id="3.90.550.10">
    <property type="entry name" value="Spore Coat Polysaccharide Biosynthesis Protein SpsA, Chain A"/>
    <property type="match status" value="1"/>
</dbReference>
<feature type="domain" description="Nucleotidyl transferase" evidence="1">
    <location>
        <begin position="99"/>
        <end position="346"/>
    </location>
</feature>
<sequence>MTDGDWRVCMMAGGASSRFYPMNKIFADPTGCGRTMVQQAFDRVCSPSAANVYSPSSFVTPAHFSGLTLPPAMSPSQFFVVTGHAEVGPMREQLSALPSENVLDEPERRNTLPAILWAIASMMRAPASPAKDLCVAIVTADHLIGNAALFRSTLYAARERATREPVICTIGIQPSALAREWTGFGAINADQAHPLAPLDGTRPEYPVVGHLPALPLVRFEEKPSESRAGQMIAQGGWYWNAGMFVFRVSTLELALKAFQPAMHGLYLDMCRALGAANQPEARRLFGQLPKHIPHPLEPAKMADCSIDYALMVPMSMAQGPAPVRGVVLPGVFPWLDIGSWDALRKVLTPDGQANVVVGPVTLDGATRDSILVVEAPLPGRPRPHLTVAGLSGQVVVLSKEGVLLVVPVEKAQRVKDLKAQAEALTKAHPEAPHAACLVECARVEVLAGTEAHGRVSAVGVSAPLQAGLALAEDTLQATVRAL</sequence>
<dbReference type="InterPro" id="IPR051161">
    <property type="entry name" value="Mannose-6P_isomerase_type2"/>
</dbReference>
<dbReference type="Pfam" id="PF00483">
    <property type="entry name" value="NTP_transferase"/>
    <property type="match status" value="1"/>
</dbReference>